<dbReference type="Proteomes" id="UP000193240">
    <property type="component" value="Unassembled WGS sequence"/>
</dbReference>
<feature type="compositionally biased region" description="Basic and acidic residues" evidence="1">
    <location>
        <begin position="489"/>
        <end position="519"/>
    </location>
</feature>
<dbReference type="InParanoid" id="A0A1Y2LJS2"/>
<accession>A0A1Y2LJS2</accession>
<keyword evidence="3" id="KW-1185">Reference proteome</keyword>
<feature type="compositionally biased region" description="Low complexity" evidence="1">
    <location>
        <begin position="462"/>
        <end position="475"/>
    </location>
</feature>
<feature type="region of interest" description="Disordered" evidence="1">
    <location>
        <begin position="247"/>
        <end position="335"/>
    </location>
</feature>
<dbReference type="EMBL" id="KZ107859">
    <property type="protein sequence ID" value="OSS44065.1"/>
    <property type="molecule type" value="Genomic_DNA"/>
</dbReference>
<feature type="region of interest" description="Disordered" evidence="1">
    <location>
        <begin position="371"/>
        <end position="402"/>
    </location>
</feature>
<feature type="region of interest" description="Disordered" evidence="1">
    <location>
        <begin position="462"/>
        <end position="519"/>
    </location>
</feature>
<organism evidence="2 3">
    <name type="scientific">Epicoccum nigrum</name>
    <name type="common">Soil fungus</name>
    <name type="synonym">Epicoccum purpurascens</name>
    <dbReference type="NCBI Taxonomy" id="105696"/>
    <lineage>
        <taxon>Eukaryota</taxon>
        <taxon>Fungi</taxon>
        <taxon>Dikarya</taxon>
        <taxon>Ascomycota</taxon>
        <taxon>Pezizomycotina</taxon>
        <taxon>Dothideomycetes</taxon>
        <taxon>Pleosporomycetidae</taxon>
        <taxon>Pleosporales</taxon>
        <taxon>Pleosporineae</taxon>
        <taxon>Didymellaceae</taxon>
        <taxon>Epicoccum</taxon>
    </lineage>
</organism>
<sequence>MVRGDRAEDNPGSIAMKRWVTCAHYQPDVIEAFAHKVFDCLLAQVKEGFRGWHHNDYVDDDRKGEERDYKVDCEGRLDNIIDALEREKTICEDVMNSGSQIRMFVNAPIAYAARKYQNRLGNSKRGRANMADPNPRPAKKRQGARSNRARSTTVASGGARSRDTTPHLLTSGAVAGPYYRTSHSQHQPATSNPAYSTPRSQPYNLVPPSTSQDLANYTPVPTAAPNPRLRYPSATSQNFAGYIPTTTATAPTPMLRPPSATSQPPAMSRPPHSTSQQRRTYIPPTPPPAHFQTRPSYFPTPPAHFSTPQTSHVPTPSLYPLNHRSPPFPKIDEHSSLSPAPGLWAQQGFAPATAGGYDALPASLVDPLLFGDGGGGGDNGHGGDQGNGGHGSGAGPAGANEDADDLFSQLIWAADLQPGTPAGHMPTHVSLADVEGRGAEAGDAFESFWEQQERVRMFSFEAGGETSGSASARAGAGVGDSKGKGKTKRSGDGGEGDAKGMPKRSGDDYEGVKPKRRSE</sequence>
<feature type="compositionally biased region" description="Polar residues" evidence="1">
    <location>
        <begin position="181"/>
        <end position="215"/>
    </location>
</feature>
<evidence type="ECO:0000256" key="1">
    <source>
        <dbReference type="SAM" id="MobiDB-lite"/>
    </source>
</evidence>
<dbReference type="OMA" id="DYTRITT"/>
<gene>
    <name evidence="2" type="ORF">B5807_11189</name>
</gene>
<feature type="region of interest" description="Disordered" evidence="1">
    <location>
        <begin position="120"/>
        <end position="230"/>
    </location>
</feature>
<dbReference type="STRING" id="105696.A0A1Y2LJS2"/>
<feature type="compositionally biased region" description="Polar residues" evidence="1">
    <location>
        <begin position="259"/>
        <end position="279"/>
    </location>
</feature>
<evidence type="ECO:0000313" key="2">
    <source>
        <dbReference type="EMBL" id="OSS44065.1"/>
    </source>
</evidence>
<name>A0A1Y2LJS2_EPING</name>
<evidence type="ECO:0000313" key="3">
    <source>
        <dbReference type="Proteomes" id="UP000193240"/>
    </source>
</evidence>
<dbReference type="AlphaFoldDB" id="A0A1Y2LJS2"/>
<proteinExistence type="predicted"/>
<reference evidence="2 3" key="1">
    <citation type="journal article" date="2017" name="Genome Announc.">
        <title>Genome sequence of the saprophytic ascomycete Epicoccum nigrum ICMP 19927 strain isolated from New Zealand.</title>
        <authorList>
            <person name="Fokin M."/>
            <person name="Fleetwood D."/>
            <person name="Weir B.S."/>
            <person name="Villas-Boas S.G."/>
        </authorList>
    </citation>
    <scope>NUCLEOTIDE SEQUENCE [LARGE SCALE GENOMIC DNA]</scope>
    <source>
        <strain evidence="2 3">ICMP 19927</strain>
    </source>
</reference>
<feature type="compositionally biased region" description="Gly residues" evidence="1">
    <location>
        <begin position="371"/>
        <end position="396"/>
    </location>
</feature>
<protein>
    <submittedName>
        <fullName evidence="2">Uncharacterized protein</fullName>
    </submittedName>
</protein>